<dbReference type="Proteomes" id="UP000576082">
    <property type="component" value="Unassembled WGS sequence"/>
</dbReference>
<dbReference type="InterPro" id="IPR026444">
    <property type="entry name" value="Secre_tail"/>
</dbReference>
<feature type="domain" description="Secretion system C-terminal sorting" evidence="1">
    <location>
        <begin position="2963"/>
        <end position="3038"/>
    </location>
</feature>
<reference evidence="2 3" key="1">
    <citation type="submission" date="2020-04" db="EMBL/GenBank/DDBJ databases">
        <title>Flammeovirga sp. SR4, a novel species isolated from seawater.</title>
        <authorList>
            <person name="Wang X."/>
        </authorList>
    </citation>
    <scope>NUCLEOTIDE SEQUENCE [LARGE SCALE GENOMIC DNA]</scope>
    <source>
        <strain evidence="2 3">ATCC 23126</strain>
    </source>
</reference>
<dbReference type="EMBL" id="JABANE010000030">
    <property type="protein sequence ID" value="NME68801.1"/>
    <property type="molecule type" value="Genomic_DNA"/>
</dbReference>
<comment type="caution">
    <text evidence="2">The sequence shown here is derived from an EMBL/GenBank/DDBJ whole genome shotgun (WGS) entry which is preliminary data.</text>
</comment>
<dbReference type="Pfam" id="PF18962">
    <property type="entry name" value="Por_Secre_tail"/>
    <property type="match status" value="1"/>
</dbReference>
<organism evidence="2 3">
    <name type="scientific">Flammeovirga aprica JL-4</name>
    <dbReference type="NCBI Taxonomy" id="694437"/>
    <lineage>
        <taxon>Bacteria</taxon>
        <taxon>Pseudomonadati</taxon>
        <taxon>Bacteroidota</taxon>
        <taxon>Cytophagia</taxon>
        <taxon>Cytophagales</taxon>
        <taxon>Flammeovirgaceae</taxon>
        <taxon>Flammeovirga</taxon>
    </lineage>
</organism>
<keyword evidence="3" id="KW-1185">Reference proteome</keyword>
<evidence type="ECO:0000313" key="2">
    <source>
        <dbReference type="EMBL" id="NME68801.1"/>
    </source>
</evidence>
<name>A0A7X9X9F4_9BACT</name>
<evidence type="ECO:0000313" key="3">
    <source>
        <dbReference type="Proteomes" id="UP000576082"/>
    </source>
</evidence>
<gene>
    <name evidence="2" type="ORF">HHU12_12585</name>
</gene>
<accession>A0A7X9X9F4</accession>
<dbReference type="RefSeq" id="WP_169657094.1">
    <property type="nucleotide sequence ID" value="NZ_JABANE010000030.1"/>
</dbReference>
<protein>
    <submittedName>
        <fullName evidence="2">T9SS type A sorting domain-containing protein</fullName>
    </submittedName>
</protein>
<sequence>MFRIININCYNKYRKVFITLFLIVLPFIDLQAQNDIPSDGLELWLKADQISASDYTNVSGDLRLDKWVDQSGNGYYVNNDNNEDGIVYQTNQINGLPAVLFPSTGHEGLILKDASDNTVELLLENYEVFIVLKANETTGNVGFYAGGNATRALYGKWNSAQFYFRGPDSNLANTDNASWPISDSWGLISFQRNTSNETSYTSNAGLLTNLPNNTSNTNTHKFGSVGGANQSTTLGWDGYIAEVIVYNKTSGGGTTLDPVTRLRVNDYLTSKYGFTHAEFSDTDEIFNNNTTPNQNIVVYGNDGGVYAPDRGNPSTSIEIAVSNTSDGDYVIMGETNEGGLTFDFAPDNSRIWSKKFYLEKKGALDLTVNFDVQSFEGKPNDYNTGSGPERTVADYSLVYSADNGSTYTVVAGPTATFVGSDIVSFTLTDAQFATNGNGFYTLASTAPTAFYTKSTGNWTDTDIWTKNPSGFADGTNTYPSSTDDVFILSGGVITLNTNDIAAGIVEVNQGGTLIVGSTTNHNFSGVNGKGTIKLDADNFPSPANATAVGGFLTKDGGTVEFNGSSITLSNSYAYHNVNIDLDNASDELIIATDLTISDSLTLTRGKITLGTSNASNQAVNINVAGNTRVRPNASLGVGTDDVIHNIILKGSLINAGQIALTNRADIKDTFTFGSAAYLTELETYFANDLSGEYAILTFDADQKDQNLICNGETILYQIVVDKGTSDTYNLNISADIAGRFEMYGYNTHGNSNTGGTDGSMTTSNGMFVMKYGTIHFGQNIYVPSYANTTGNFDLGFGCRLWVDEGADINFGPVNALTVYGNVLVTGGRLNIGLNSDGTSNGKQNSITLREKGYFVQSGGQVFLNQVKTSVLGVDHQGSVTMSGGEMTVYGHVPGSDVAAFSLPYKTNSFNMSGGTITIHNEDSELQYLTKFAMGDGFYNVTGGEIIFDINTDRDAEFISSIPFYNLTVTTDYPLRNVSLSNGIGSFGDPIPTDGDLTILNHLVIEENSNLQIGDYDLTISGDLTLYDEAKLNVGASNALKFNGDGTTHYIDIRDTDEAYSINNLILDLPNASDVFKVRDFSGNSGVGATRLKVLSSLSLTQGTFDYSNYVVEVEGDLSFKGRIGESDALGHLLINGTAGTAQKIISSYDLPDAQIADTTGVGITHLWLNNANGVELSNVIYASKLTWQQGVIKANEYGVVVGAQGIKDQSGNPINNFSDNITNKRMLVGAGNYTDGGLTYLITANGSYYYPLASDFDTPVADSYKYTPATITVSDKPTADGYLQLATNNGSVATLTTDGTEDEIINYWWKTTNYGYSADIPNIAGVFKYHSEDLDAANDDEANFVPARVQIEVSNKQRETLGTTSDVDTDGDDATETDFTITTSAVPAYNSLFTAGAASKFTGELTIYYSFWGTAEDNMNAETVSVSRDANWNDSPRWTTNPDWKNTGNPFDKQGTPGAGDIIIVGHGQYGNPSETRGHRVVITSAQSAAVIRFDSDEGASLEKADLARVRLSSGSLTVDVVENIGSLRIHKGTTLNSQDLNDFLSEARSEIMIQSNNSDMEIPEFPKYPSVRLWGGGSFDNEFTFASGVAQPVEFKSLMVDGATLILDKTINVENNINVGGFREAAIEINSSSAITVTTDNLNLENTISSNSSASNKFLVTGTDDVEHKLIVNGDITIPEINGGESNAGGIEFSLLKSTTENRVTLELQGTGSGVFDNFYTDDVTNTLTPDLYKIVMNKGDNQDSTFTFKTNFTLPSVTTEELITLSNGTLVLDNADIDITPYAVAGSDWVMSSNSGLYLKQGTVKVIGDDANFLLGGKLTVAGGNFEIANAGQENSIIYATSGEIELSSGSISVGSELRRDLAANDASVTYTQSGGIFNAGLVGNPNSATRGTFEVVGSAATFDFSGGDINVYSGKITLDAASSSVNENAVIKLGNTIAESIDAVFENTIGKLELLSQVTVETLVNDINMIGDLTLANPSTLNLNSFNLNIAGDITNGGTIDASTSTITFNSTDDQTIGGSNAITAQNLIVDTDGATVTMGNAITASEDLTINTGTLSDNGQVVNVGGVLSVSGTHTTTGVGRIKMNGTSSQDMNITGSLGRLEIDNSTGINLTNSLNLVADEIVFTNGVLNIDQFTLNLGIDVVLTPTTAFNSDNMIQLSGSSNAQGVKIKLPATEIASEKLLPIGYSGIYAPVGIVGDYNEAELVIKPINTRHTVAENQGDNNEALNQYWRFEFSKTDGAVAGDRYVSLYYDDTNINGTESDYIGIIINDDAIIQKNVQKAIDLANNKIEINLNTGLVTGDYFAGDELSTPDDIIRYRLATGVTDAVLNDVSSGKWEISKNNGASYTALELESSPTLSAGTILEVPSGTNLTTTTDGTLGFRTYYKAIVDGTLVINVDDRQINFDAVEGAGTVKFFVNEAKVGQMPNADWEPFYTAGGGIIVEGDASSPVLNLNAPVNNSKLTIGSLSLIGTGTGQEWEIPSGNGLNISSGELSISNVDFDLSTSSNVNDINIINNGTLTINSLTTVAGDVNVDVGDTNDGNASTLNIASSSFIVKGNLVIDTDGKLIVSNANLDAENDITFNSGSSFSFSTGATLAVGGNFTDNGSDNTSTFTGSTLSFNGASGNQTFTGSFTSAKAIDNLQINKASGEVILSGSNTKEVSNLTLNSVLNNSGNDDGSLLILGNSIAGDSFVLGPLSKKMDVNDSFNFPVGGGGLIRTLTVIYTENVLGASEKCWTVEYGELLQPVEPENIDETTGIANVSSEYQWRVTDIDEGGDPTAKQSKAEIFAYYGGLGKNPNYILAIWNDLDLISSKWRKAGDPLHNTETYFETEDVSFSEKFLAIASIDETTDLPVELIYFNASAEESQVKLDWATASELNNDQFEIQRSVDGKNWSSIGMKEGAGNSNVRLDYEFFDANPIMNEIVYYRLIQTDFDGTETVFDPVQVYLEGAEGVADMSVYPNPTQGENLNILLKSWKGDVEIGLFNALGYKVLDDNWTYGDSQLKLLTLNHLPRGVYLLRLKSGKTIKSKRIIVE</sequence>
<dbReference type="NCBIfam" id="TIGR04183">
    <property type="entry name" value="Por_Secre_tail"/>
    <property type="match status" value="1"/>
</dbReference>
<proteinExistence type="predicted"/>
<evidence type="ECO:0000259" key="1">
    <source>
        <dbReference type="Pfam" id="PF18962"/>
    </source>
</evidence>